<dbReference type="Gramene" id="QL05p005291:mrna">
    <property type="protein sequence ID" value="QL05p005291:mrna:CDS:1"/>
    <property type="gene ID" value="QL05p005291"/>
</dbReference>
<evidence type="ECO:0000313" key="2">
    <source>
        <dbReference type="EnsemblPlants" id="QL05p005291:mrna:CDS:1"/>
    </source>
</evidence>
<dbReference type="AlphaFoldDB" id="A0A7N2LJW2"/>
<keyword evidence="1" id="KW-1133">Transmembrane helix</keyword>
<keyword evidence="1" id="KW-0812">Transmembrane</keyword>
<evidence type="ECO:0000256" key="1">
    <source>
        <dbReference type="SAM" id="Phobius"/>
    </source>
</evidence>
<keyword evidence="1" id="KW-0472">Membrane</keyword>
<reference evidence="2" key="2">
    <citation type="submission" date="2021-01" db="UniProtKB">
        <authorList>
            <consortium name="EnsemblPlants"/>
        </authorList>
    </citation>
    <scope>IDENTIFICATION</scope>
</reference>
<evidence type="ECO:0000313" key="3">
    <source>
        <dbReference type="Proteomes" id="UP000594261"/>
    </source>
</evidence>
<name>A0A7N2LJW2_QUELO</name>
<accession>A0A7N2LJW2</accession>
<dbReference type="EnsemblPlants" id="QL05p005291:mrna">
    <property type="protein sequence ID" value="QL05p005291:mrna:CDS:1"/>
    <property type="gene ID" value="QL05p005291"/>
</dbReference>
<organism evidence="2 3">
    <name type="scientific">Quercus lobata</name>
    <name type="common">Valley oak</name>
    <dbReference type="NCBI Taxonomy" id="97700"/>
    <lineage>
        <taxon>Eukaryota</taxon>
        <taxon>Viridiplantae</taxon>
        <taxon>Streptophyta</taxon>
        <taxon>Embryophyta</taxon>
        <taxon>Tracheophyta</taxon>
        <taxon>Spermatophyta</taxon>
        <taxon>Magnoliopsida</taxon>
        <taxon>eudicotyledons</taxon>
        <taxon>Gunneridae</taxon>
        <taxon>Pentapetalae</taxon>
        <taxon>rosids</taxon>
        <taxon>fabids</taxon>
        <taxon>Fagales</taxon>
        <taxon>Fagaceae</taxon>
        <taxon>Quercus</taxon>
    </lineage>
</organism>
<reference evidence="2 3" key="1">
    <citation type="journal article" date="2016" name="G3 (Bethesda)">
        <title>First Draft Assembly and Annotation of the Genome of a California Endemic Oak Quercus lobata Nee (Fagaceae).</title>
        <authorList>
            <person name="Sork V.L."/>
            <person name="Fitz-Gibbon S.T."/>
            <person name="Puiu D."/>
            <person name="Crepeau M."/>
            <person name="Gugger P.F."/>
            <person name="Sherman R."/>
            <person name="Stevens K."/>
            <person name="Langley C.H."/>
            <person name="Pellegrini M."/>
            <person name="Salzberg S.L."/>
        </authorList>
    </citation>
    <scope>NUCLEOTIDE SEQUENCE [LARGE SCALE GENOMIC DNA]</scope>
    <source>
        <strain evidence="2 3">cv. SW786</strain>
    </source>
</reference>
<dbReference type="InParanoid" id="A0A7N2LJW2"/>
<feature type="transmembrane region" description="Helical" evidence="1">
    <location>
        <begin position="6"/>
        <end position="27"/>
    </location>
</feature>
<sequence length="79" mass="8011">MALDQYALGAIIVSVFTLVIAIYSLVATKKKVVGEARTEVVNCIAAAVAANGECRSANAADADVIIVDAGVIDFALVGS</sequence>
<keyword evidence="3" id="KW-1185">Reference proteome</keyword>
<proteinExistence type="predicted"/>
<protein>
    <submittedName>
        <fullName evidence="2">Uncharacterized protein</fullName>
    </submittedName>
</protein>
<dbReference type="Proteomes" id="UP000594261">
    <property type="component" value="Chromosome 5"/>
</dbReference>
<dbReference type="EMBL" id="LRBV02000005">
    <property type="status" value="NOT_ANNOTATED_CDS"/>
    <property type="molecule type" value="Genomic_DNA"/>
</dbReference>